<evidence type="ECO:0000313" key="2">
    <source>
        <dbReference type="Proteomes" id="UP000019460"/>
    </source>
</evidence>
<evidence type="ECO:0008006" key="3">
    <source>
        <dbReference type="Google" id="ProtNLM"/>
    </source>
</evidence>
<protein>
    <recommendedName>
        <fullName evidence="3">ATP-binding protein</fullName>
    </recommendedName>
</protein>
<organism evidence="1 2">
    <name type="scientific">Imhoffiella purpurea</name>
    <dbReference type="NCBI Taxonomy" id="1249627"/>
    <lineage>
        <taxon>Bacteria</taxon>
        <taxon>Pseudomonadati</taxon>
        <taxon>Pseudomonadota</taxon>
        <taxon>Gammaproteobacteria</taxon>
        <taxon>Chromatiales</taxon>
        <taxon>Chromatiaceae</taxon>
        <taxon>Imhoffiella</taxon>
    </lineage>
</organism>
<comment type="caution">
    <text evidence="1">The sequence shown here is derived from an EMBL/GenBank/DDBJ whole genome shotgun (WGS) entry which is preliminary data.</text>
</comment>
<name>W9VWV4_9GAMM</name>
<dbReference type="eggNOG" id="ENOG5033HJ5">
    <property type="taxonomic scope" value="Bacteria"/>
</dbReference>
<accession>W9VWV4</accession>
<dbReference type="OrthoDB" id="5771502at2"/>
<sequence length="77" mass="8299">MTVSLADVLIHIDETLSAEDRSDVEGLLRDVEGVVSVHNPEDRPHLTLVGYRPDVTDAGTLLQGIRAKGVHAQMVGL</sequence>
<keyword evidence="2" id="KW-1185">Reference proteome</keyword>
<dbReference type="Proteomes" id="UP000019460">
    <property type="component" value="Unassembled WGS sequence"/>
</dbReference>
<dbReference type="AlphaFoldDB" id="W9VWV4"/>
<reference evidence="1 2" key="1">
    <citation type="submission" date="2012-11" db="EMBL/GenBank/DDBJ databases">
        <title>Genome assembly of Thiorhodococcus sp. AK35.</title>
        <authorList>
            <person name="Nupur N."/>
            <person name="Khatri I."/>
            <person name="Subramanian S."/>
            <person name="Pinnaka A."/>
        </authorList>
    </citation>
    <scope>NUCLEOTIDE SEQUENCE [LARGE SCALE GENOMIC DNA]</scope>
    <source>
        <strain evidence="1 2">AK35</strain>
    </source>
</reference>
<gene>
    <name evidence="1" type="ORF">D779_2096</name>
</gene>
<evidence type="ECO:0000313" key="1">
    <source>
        <dbReference type="EMBL" id="EXJ14890.1"/>
    </source>
</evidence>
<proteinExistence type="predicted"/>
<dbReference type="RefSeq" id="WP_043754106.1">
    <property type="nucleotide sequence ID" value="NZ_AONC01000035.1"/>
</dbReference>
<dbReference type="EMBL" id="AONC01000035">
    <property type="protein sequence ID" value="EXJ14890.1"/>
    <property type="molecule type" value="Genomic_DNA"/>
</dbReference>